<dbReference type="EMBL" id="JARK01000256">
    <property type="protein sequence ID" value="EYC39443.1"/>
    <property type="molecule type" value="Genomic_DNA"/>
</dbReference>
<proteinExistence type="predicted"/>
<comment type="caution">
    <text evidence="1">The sequence shown here is derived from an EMBL/GenBank/DDBJ whole genome shotgun (WGS) entry which is preliminary data.</text>
</comment>
<protein>
    <submittedName>
        <fullName evidence="1">Uncharacterized protein</fullName>
    </submittedName>
</protein>
<sequence>MYLRSVPSNLHWGGGQPLGEICPFVQAPPIGSDALDNNANPRLSQHSMGSGCVFSTLLFTIHLYMLAKARPL</sequence>
<organism evidence="1 2">
    <name type="scientific">Ancylostoma ceylanicum</name>
    <dbReference type="NCBI Taxonomy" id="53326"/>
    <lineage>
        <taxon>Eukaryota</taxon>
        <taxon>Metazoa</taxon>
        <taxon>Ecdysozoa</taxon>
        <taxon>Nematoda</taxon>
        <taxon>Chromadorea</taxon>
        <taxon>Rhabditida</taxon>
        <taxon>Rhabditina</taxon>
        <taxon>Rhabditomorpha</taxon>
        <taxon>Strongyloidea</taxon>
        <taxon>Ancylostomatidae</taxon>
        <taxon>Ancylostomatinae</taxon>
        <taxon>Ancylostoma</taxon>
    </lineage>
</organism>
<evidence type="ECO:0000313" key="2">
    <source>
        <dbReference type="Proteomes" id="UP000024635"/>
    </source>
</evidence>
<evidence type="ECO:0000313" key="1">
    <source>
        <dbReference type="EMBL" id="EYC39443.1"/>
    </source>
</evidence>
<name>A0A016WK86_9BILA</name>
<reference evidence="2" key="1">
    <citation type="journal article" date="2015" name="Nat. Genet.">
        <title>The genome and transcriptome of the zoonotic hookworm Ancylostoma ceylanicum identify infection-specific gene families.</title>
        <authorList>
            <person name="Schwarz E.M."/>
            <person name="Hu Y."/>
            <person name="Antoshechkin I."/>
            <person name="Miller M.M."/>
            <person name="Sternberg P.W."/>
            <person name="Aroian R.V."/>
        </authorList>
    </citation>
    <scope>NUCLEOTIDE SEQUENCE</scope>
    <source>
        <strain evidence="2">HY135</strain>
    </source>
</reference>
<dbReference type="Proteomes" id="UP000024635">
    <property type="component" value="Unassembled WGS sequence"/>
</dbReference>
<gene>
    <name evidence="1" type="primary">Acey_s0656.g1223</name>
    <name evidence="1" type="ORF">Y032_0656g1223</name>
</gene>
<accession>A0A016WK86</accession>
<keyword evidence="2" id="KW-1185">Reference proteome</keyword>
<dbReference type="AlphaFoldDB" id="A0A016WK86"/>